<feature type="compositionally biased region" description="Polar residues" evidence="1">
    <location>
        <begin position="514"/>
        <end position="532"/>
    </location>
</feature>
<gene>
    <name evidence="2" type="ORF">NMOB1V02_LOCUS1216</name>
</gene>
<feature type="compositionally biased region" description="Basic and acidic residues" evidence="1">
    <location>
        <begin position="613"/>
        <end position="627"/>
    </location>
</feature>
<feature type="region of interest" description="Disordered" evidence="1">
    <location>
        <begin position="592"/>
        <end position="659"/>
    </location>
</feature>
<organism evidence="2">
    <name type="scientific">Notodromas monacha</name>
    <dbReference type="NCBI Taxonomy" id="399045"/>
    <lineage>
        <taxon>Eukaryota</taxon>
        <taxon>Metazoa</taxon>
        <taxon>Ecdysozoa</taxon>
        <taxon>Arthropoda</taxon>
        <taxon>Crustacea</taxon>
        <taxon>Oligostraca</taxon>
        <taxon>Ostracoda</taxon>
        <taxon>Podocopa</taxon>
        <taxon>Podocopida</taxon>
        <taxon>Cypridocopina</taxon>
        <taxon>Cypridoidea</taxon>
        <taxon>Cyprididae</taxon>
        <taxon>Notodromas</taxon>
    </lineage>
</organism>
<evidence type="ECO:0000313" key="3">
    <source>
        <dbReference type="Proteomes" id="UP000678499"/>
    </source>
</evidence>
<evidence type="ECO:0000313" key="2">
    <source>
        <dbReference type="EMBL" id="CAD7273323.1"/>
    </source>
</evidence>
<protein>
    <submittedName>
        <fullName evidence="2">Uncharacterized protein</fullName>
    </submittedName>
</protein>
<feature type="region of interest" description="Disordered" evidence="1">
    <location>
        <begin position="514"/>
        <end position="541"/>
    </location>
</feature>
<feature type="compositionally biased region" description="Low complexity" evidence="1">
    <location>
        <begin position="88"/>
        <end position="97"/>
    </location>
</feature>
<sequence length="2241" mass="248658">MESEGFLLQLEPKETKWDCEETNSSDEETFRTAKSSFSSSSDEDWSEMLESPSPMVRLDDSTPTDVSDSESRPSSTENSLVSDEVRFSPSSSSSRSSLENTSECGWRPDDIITCSHFLVRASAGEDAAAVVDLPEKTCEVGSKFLSTTTMSDDAESPEIPRVGPTKDRAAAAPQMTFPIDSSVGKFRESPDESLCDLEFSFEDQENFDTSIPLNDSLNESFLQAMKDLSVKDGCSPSALEKKTTTILKKQPIIDANHDDAKSNALPAKNPDKKSSFSRKQKVALGKSIRNLLETETKVLSNESNVSRDGNSQSLNEVETGLGNVTSDEYRRDTVFASPARVLKSIEHSAPSGELTPEQSARVHWELFRDQEFYFELRPGHFVRLEDDEAAAIDDENKSPRAVADLSEEPGKGRGGGPRKIQSVADDANTGVFRKKFREPKDFRSSSKELFDVTAGGFTESAVFDSHEDRSQQGMKVAASSRADAKARGTSDTYWNSEGPVIPGNLNFSTEIFQDDSLPSSNNMTSKRGTPNKSPRMKYATRQNVIAPVYPRRGGRSLTLGDFLTSSNDVSCNKNGPYVADVNDGKRVLWQNSGSTTGTLSYDTDFPPLYEDEEPRRVTGGESIHAENDDPELAPSKSVGDDERLIDGNTTTTGDDGNEKLFVTAGDSLEFKEPKEGDDDERIEEQQEAAAAGVASEIYGCSQDEYVDEWTNFVELTGGGGGSSCALARNTLRMSCSQEEISNFGAVSNGLAQDQLVGCADPGAATGDDFDMGMLRPHGYANNGSSHPSPAGLLPNPRFVPGFRGYFPVPVRSGGIHQAMVPRHTASFQPPYGAVQHPAPIQHPNFAWSGWPPANPQQCWTPLNRPRIPFSPAQQNQVYNPGVFPRPDSSLDKERSECCEMNLRTMMERGSSMSSMESAASTEPPKSWSCVDCGKRRFLATANPKRCALCGLKSFSKNANRPMKTRMDILDSLAVVYIKPDAGSKNAVTHFMSTVEPGVAMEFIRNLFDLGSVSNDGGRRCAEALVGFIVNTKRYGRKILAGLRSTMETMEKLLQKTLKERAVGDTTGLHVIHRSYDFLWTFLDTARIEQPDILRVLPLHYDKVFLLILKTASEKNFAGESAENVQGKLSLVETMYRHFCSRGSKTQDGPSPETTSARVSELIVAIGLKACHSDNMSPEGCLSALSLLQLAVDSGLSARKYLLTLNIREDLVFTIVAKRMLQRNYATKIRILSILLRCLSIQVSWNENNYESSLNLVRCQDVGNTQFKRRFIEAFLDADLVEAVVRYCMSTTEPVLNRLSLSFLRIVSEHERFYEEQAEQVLPKILLVLRAFIIEGVTRHRSNTCIQKTIASGLILVDGIISRTKMSLDDYQRAILDILDVALSHTGMLSSPPTSNNMNTVQSSDDEGKARFIEGFRADPKIFACAGSLLGTIACSLDEEVAEKRVKTALITVERSFEACIEQESVVNFANVGLKLFVTTFASPAVASFADGDYEHKLNASIMNMSILSLDEQPRSSLNNSECAGAIISLIFKKCLPKVNELHRSKVAFDSGVIDLMRLVISSLKLGCGVLEKSGIKDLNFWRKLIGNESWDKLFISSGSAEELVLKSGWFAVFFHALFAIPSREKKTSLEQFIIKCCSWALKYERDNDLIGTLHRWTRLLDEGLAFIGKQADLNRKSQRWNKSAGHHAFQEPAVMITSIIAFFAHEAYNASPDERLSIMEPELFLKILRRMHEHFPSNAGFSETTAFNRVLLFCLAMAEDDDEAAESASLKMLDSWMMHRLKIGGKMCEDFAERYVHHPAVLLWPFRDISRSTLCGMSVLKLWIGKEVQNSLANGKGDPAVDTIDFHFPDGCCKLPAFVKCLAVADDLLVKFVMLIEMLSEAGVLKITESNHSQAAENSDIESSLSFGEQQRSSGMDWTQDSNSAFALSSQISSIATQKDDNSSTKLVSSSSYGGCGKRTNRRSVARLAKLVPLLYRNFVELRGSVFSDDASADINRIRMTRQADVVIDKQKLLHLLRKKNREVQEKSLALISAIISQLLNASEENPPFLKVSGVSLPAGGQVFEIFSDEEIVELTEFLLDDICETASHHSMKCLMKFLEYLEHSDSSKFKDFIQGYEMRLMVHTLILHFRRFNNVVEENILKNHQPFTRSSSRPLDICFKFLVAFRACSKNRRNFSDFFIPEIVRNLYLLIEESSLITASENDADSSPNFSDGVLKKLKNEICENWKQCLSDDTVDMENV</sequence>
<feature type="compositionally biased region" description="Polar residues" evidence="1">
    <location>
        <begin position="592"/>
        <end position="601"/>
    </location>
</feature>
<feature type="region of interest" description="Disordered" evidence="1">
    <location>
        <begin position="148"/>
        <end position="175"/>
    </location>
</feature>
<dbReference type="EMBL" id="CAJPEX010000118">
    <property type="protein sequence ID" value="CAG0913475.1"/>
    <property type="molecule type" value="Genomic_DNA"/>
</dbReference>
<proteinExistence type="predicted"/>
<dbReference type="Proteomes" id="UP000678499">
    <property type="component" value="Unassembled WGS sequence"/>
</dbReference>
<reference evidence="2" key="1">
    <citation type="submission" date="2020-11" db="EMBL/GenBank/DDBJ databases">
        <authorList>
            <person name="Tran Van P."/>
        </authorList>
    </citation>
    <scope>NUCLEOTIDE SEQUENCE</scope>
</reference>
<keyword evidence="3" id="KW-1185">Reference proteome</keyword>
<feature type="region of interest" description="Disordered" evidence="1">
    <location>
        <begin position="392"/>
        <end position="422"/>
    </location>
</feature>
<feature type="region of interest" description="Disordered" evidence="1">
    <location>
        <begin position="1"/>
        <end position="107"/>
    </location>
</feature>
<dbReference type="EMBL" id="OA882155">
    <property type="protein sequence ID" value="CAD7273323.1"/>
    <property type="molecule type" value="Genomic_DNA"/>
</dbReference>
<accession>A0A7R9G8R0</accession>
<name>A0A7R9G8R0_9CRUS</name>
<feature type="region of interest" description="Disordered" evidence="1">
    <location>
        <begin position="250"/>
        <end position="280"/>
    </location>
</feature>
<feature type="region of interest" description="Disordered" evidence="1">
    <location>
        <begin position="871"/>
        <end position="891"/>
    </location>
</feature>
<feature type="compositionally biased region" description="Polar residues" evidence="1">
    <location>
        <begin position="61"/>
        <end position="81"/>
    </location>
</feature>
<evidence type="ECO:0000256" key="1">
    <source>
        <dbReference type="SAM" id="MobiDB-lite"/>
    </source>
</evidence>